<feature type="region of interest" description="Disordered" evidence="1">
    <location>
        <begin position="215"/>
        <end position="245"/>
    </location>
</feature>
<protein>
    <submittedName>
        <fullName evidence="2">Uncharacterized protein</fullName>
    </submittedName>
</protein>
<evidence type="ECO:0000313" key="3">
    <source>
        <dbReference type="Proteomes" id="UP001140172"/>
    </source>
</evidence>
<feature type="compositionally biased region" description="Basic residues" evidence="1">
    <location>
        <begin position="220"/>
        <end position="232"/>
    </location>
</feature>
<name>A0A9W8HL81_9FUNG</name>
<feature type="compositionally biased region" description="Pro residues" evidence="1">
    <location>
        <begin position="410"/>
        <end position="420"/>
    </location>
</feature>
<proteinExistence type="predicted"/>
<feature type="region of interest" description="Disordered" evidence="1">
    <location>
        <begin position="71"/>
        <end position="123"/>
    </location>
</feature>
<feature type="region of interest" description="Disordered" evidence="1">
    <location>
        <begin position="390"/>
        <end position="436"/>
    </location>
</feature>
<dbReference type="EMBL" id="JANBUM010000133">
    <property type="protein sequence ID" value="KAJ2783729.1"/>
    <property type="molecule type" value="Genomic_DNA"/>
</dbReference>
<reference evidence="2" key="1">
    <citation type="submission" date="2022-07" db="EMBL/GenBank/DDBJ databases">
        <title>Phylogenomic reconstructions and comparative analyses of Kickxellomycotina fungi.</title>
        <authorList>
            <person name="Reynolds N.K."/>
            <person name="Stajich J.E."/>
            <person name="Barry K."/>
            <person name="Grigoriev I.V."/>
            <person name="Crous P."/>
            <person name="Smith M.E."/>
        </authorList>
    </citation>
    <scope>NUCLEOTIDE SEQUENCE</scope>
    <source>
        <strain evidence="2">BCRC 34489</strain>
    </source>
</reference>
<evidence type="ECO:0000256" key="1">
    <source>
        <dbReference type="SAM" id="MobiDB-lite"/>
    </source>
</evidence>
<gene>
    <name evidence="2" type="ORF">GGI15_002479</name>
</gene>
<dbReference type="Proteomes" id="UP001140172">
    <property type="component" value="Unassembled WGS sequence"/>
</dbReference>
<feature type="compositionally biased region" description="Polar residues" evidence="1">
    <location>
        <begin position="233"/>
        <end position="242"/>
    </location>
</feature>
<dbReference type="OrthoDB" id="5584977at2759"/>
<sequence>MASTLNHKLFNTPGFLQFCEKMQIEAADEIHALQQCLDTAMDDDEMYRDIDRVGPDGTATLPQMMSSSVRREDSGMMMDGSPDGESFSPTISPSPPKSDSRIPRQHAGPFMESPRSADDHLVHTPTTAPQQAMMSHSLPARHFADMNEGYFNSSGRSAGGSTPVIHGNATTAPPTFGGERSASAHLAKRRRPESNSLGFSAPPNMAVGPEGTYTSMSPRVGHRSTLSRHSQRLTRSPPNTIIRSPGLGVARLGGNTLPSISQFAHQNIIGGTGPNTGTGGSPMLVNSPNLGRGGGRQQADSRGSVQPHGMDPDVYMRRPSDTATEGSAGGMGIGRDDVHPTGEIGLINSLREENVYLRQQLQKLELIVEQKHAEMHNWMLQVEKHLQNKSPEILDKSADQGQGELSQAPQPSPPSPPPQQPHAEMPHADMPQHNNV</sequence>
<comment type="caution">
    <text evidence="2">The sequence shown here is derived from an EMBL/GenBank/DDBJ whole genome shotgun (WGS) entry which is preliminary data.</text>
</comment>
<organism evidence="2 3">
    <name type="scientific">Coemansia interrupta</name>
    <dbReference type="NCBI Taxonomy" id="1126814"/>
    <lineage>
        <taxon>Eukaryota</taxon>
        <taxon>Fungi</taxon>
        <taxon>Fungi incertae sedis</taxon>
        <taxon>Zoopagomycota</taxon>
        <taxon>Kickxellomycotina</taxon>
        <taxon>Kickxellomycetes</taxon>
        <taxon>Kickxellales</taxon>
        <taxon>Kickxellaceae</taxon>
        <taxon>Coemansia</taxon>
    </lineage>
</organism>
<accession>A0A9W8HL81</accession>
<feature type="compositionally biased region" description="Basic and acidic residues" evidence="1">
    <location>
        <begin position="310"/>
        <end position="320"/>
    </location>
</feature>
<feature type="region of interest" description="Disordered" evidence="1">
    <location>
        <begin position="290"/>
        <end position="337"/>
    </location>
</feature>
<evidence type="ECO:0000313" key="2">
    <source>
        <dbReference type="EMBL" id="KAJ2783729.1"/>
    </source>
</evidence>
<keyword evidence="3" id="KW-1185">Reference proteome</keyword>
<dbReference type="AlphaFoldDB" id="A0A9W8HL81"/>